<feature type="domain" description="Helicase ATP-binding" evidence="5">
    <location>
        <begin position="153"/>
        <end position="552"/>
    </location>
</feature>
<keyword evidence="6" id="KW-0347">Helicase</keyword>
<comment type="caution">
    <text evidence="6">The sequence shown here is derived from an EMBL/GenBank/DDBJ whole genome shotgun (WGS) entry which is preliminary data.</text>
</comment>
<dbReference type="OrthoDB" id="272481at2759"/>
<dbReference type="EMBL" id="LGUB01000606">
    <property type="protein sequence ID" value="KRH92890.1"/>
    <property type="molecule type" value="Genomic_DNA"/>
</dbReference>
<feature type="region of interest" description="Disordered" evidence="4">
    <location>
        <begin position="280"/>
        <end position="313"/>
    </location>
</feature>
<evidence type="ECO:0000256" key="2">
    <source>
        <dbReference type="ARBA" id="ARBA00022801"/>
    </source>
</evidence>
<dbReference type="InterPro" id="IPR010614">
    <property type="entry name" value="RAD3-like_helicase_DEAD"/>
</dbReference>
<dbReference type="PANTHER" id="PTHR11472:SF34">
    <property type="entry name" value="REGULATOR OF TELOMERE ELONGATION HELICASE 1"/>
    <property type="match status" value="1"/>
</dbReference>
<feature type="compositionally biased region" description="Polar residues" evidence="4">
    <location>
        <begin position="55"/>
        <end position="64"/>
    </location>
</feature>
<dbReference type="SUPFAM" id="SSF52540">
    <property type="entry name" value="P-loop containing nucleoside triphosphate hydrolases"/>
    <property type="match status" value="1"/>
</dbReference>
<dbReference type="Pfam" id="PF06733">
    <property type="entry name" value="DEAD_2"/>
    <property type="match status" value="1"/>
</dbReference>
<feature type="region of interest" description="Disordered" evidence="4">
    <location>
        <begin position="94"/>
        <end position="127"/>
    </location>
</feature>
<dbReference type="InterPro" id="IPR045028">
    <property type="entry name" value="DinG/Rad3-like"/>
</dbReference>
<protein>
    <submittedName>
        <fullName evidence="6">Regulator of telomere elongation helicase 1-like protein</fullName>
    </submittedName>
</protein>
<dbReference type="Proteomes" id="UP000051530">
    <property type="component" value="Unassembled WGS sequence"/>
</dbReference>
<keyword evidence="2" id="KW-0378">Hydrolase</keyword>
<name>A0A0R0LUC0_9MICR</name>
<feature type="region of interest" description="Disordered" evidence="4">
    <location>
        <begin position="1"/>
        <end position="64"/>
    </location>
</feature>
<dbReference type="InterPro" id="IPR014013">
    <property type="entry name" value="Helic_SF1/SF2_ATP-bd_DinG/Rad3"/>
</dbReference>
<keyword evidence="3" id="KW-0067">ATP-binding</keyword>
<organism evidence="6 7">
    <name type="scientific">Pseudoloma neurophilia</name>
    <dbReference type="NCBI Taxonomy" id="146866"/>
    <lineage>
        <taxon>Eukaryota</taxon>
        <taxon>Fungi</taxon>
        <taxon>Fungi incertae sedis</taxon>
        <taxon>Microsporidia</taxon>
        <taxon>Pseudoloma</taxon>
    </lineage>
</organism>
<dbReference type="SMART" id="SM00487">
    <property type="entry name" value="DEXDc"/>
    <property type="match status" value="1"/>
</dbReference>
<dbReference type="GO" id="GO:0005524">
    <property type="term" value="F:ATP binding"/>
    <property type="evidence" value="ECO:0007669"/>
    <property type="project" value="UniProtKB-KW"/>
</dbReference>
<evidence type="ECO:0000256" key="1">
    <source>
        <dbReference type="ARBA" id="ARBA00022741"/>
    </source>
</evidence>
<dbReference type="PANTHER" id="PTHR11472">
    <property type="entry name" value="DNA REPAIR DEAD HELICASE RAD3/XP-D SUBFAMILY MEMBER"/>
    <property type="match status" value="1"/>
</dbReference>
<dbReference type="InterPro" id="IPR027417">
    <property type="entry name" value="P-loop_NTPase"/>
</dbReference>
<gene>
    <name evidence="6" type="ORF">M153_2251000400</name>
</gene>
<proteinExistence type="predicted"/>
<dbReference type="GO" id="GO:0003677">
    <property type="term" value="F:DNA binding"/>
    <property type="evidence" value="ECO:0007669"/>
    <property type="project" value="InterPro"/>
</dbReference>
<keyword evidence="1" id="KW-0547">Nucleotide-binding</keyword>
<dbReference type="Gene3D" id="3.40.50.300">
    <property type="entry name" value="P-loop containing nucleotide triphosphate hydrolases"/>
    <property type="match status" value="1"/>
</dbReference>
<feature type="non-terminal residue" evidence="6">
    <location>
        <position position="590"/>
    </location>
</feature>
<evidence type="ECO:0000313" key="7">
    <source>
        <dbReference type="Proteomes" id="UP000051530"/>
    </source>
</evidence>
<feature type="compositionally biased region" description="Basic and acidic residues" evidence="4">
    <location>
        <begin position="109"/>
        <end position="127"/>
    </location>
</feature>
<dbReference type="PROSITE" id="PS51193">
    <property type="entry name" value="HELICASE_ATP_BIND_2"/>
    <property type="match status" value="1"/>
</dbReference>
<evidence type="ECO:0000256" key="3">
    <source>
        <dbReference type="ARBA" id="ARBA00022840"/>
    </source>
</evidence>
<dbReference type="GO" id="GO:0003678">
    <property type="term" value="F:DNA helicase activity"/>
    <property type="evidence" value="ECO:0007669"/>
    <property type="project" value="InterPro"/>
</dbReference>
<feature type="compositionally biased region" description="Basic and acidic residues" evidence="4">
    <location>
        <begin position="38"/>
        <end position="54"/>
    </location>
</feature>
<dbReference type="GO" id="GO:0016818">
    <property type="term" value="F:hydrolase activity, acting on acid anhydrides, in phosphorus-containing anhydrides"/>
    <property type="evidence" value="ECO:0007669"/>
    <property type="project" value="InterPro"/>
</dbReference>
<reference evidence="6 7" key="1">
    <citation type="submission" date="2015-07" db="EMBL/GenBank/DDBJ databases">
        <title>The genome of Pseudoloma neurophilia, a relevant intracellular parasite of the zebrafish.</title>
        <authorList>
            <person name="Ndikumana S."/>
            <person name="Pelin A."/>
            <person name="Sanders J."/>
            <person name="Corradi N."/>
        </authorList>
    </citation>
    <scope>NUCLEOTIDE SEQUENCE [LARGE SCALE GENOMIC DNA]</scope>
    <source>
        <strain evidence="6 7">MK1</strain>
    </source>
</reference>
<evidence type="ECO:0000259" key="5">
    <source>
        <dbReference type="PROSITE" id="PS51193"/>
    </source>
</evidence>
<evidence type="ECO:0000313" key="6">
    <source>
        <dbReference type="EMBL" id="KRH92890.1"/>
    </source>
</evidence>
<feature type="region of interest" description="Disordered" evidence="4">
    <location>
        <begin position="560"/>
        <end position="590"/>
    </location>
</feature>
<dbReference type="InterPro" id="IPR006554">
    <property type="entry name" value="Helicase-like_DEXD_c2"/>
</dbReference>
<accession>A0A0R0LUC0</accession>
<feature type="compositionally biased region" description="Low complexity" evidence="4">
    <location>
        <begin position="292"/>
        <end position="313"/>
    </location>
</feature>
<keyword evidence="7" id="KW-1185">Reference proteome</keyword>
<evidence type="ECO:0000256" key="4">
    <source>
        <dbReference type="SAM" id="MobiDB-lite"/>
    </source>
</evidence>
<dbReference type="SMART" id="SM00488">
    <property type="entry name" value="DEXDc2"/>
    <property type="match status" value="1"/>
</dbReference>
<dbReference type="AlphaFoldDB" id="A0A0R0LUC0"/>
<sequence>MTTSRPPNEPTDNLHDKSQNRGSENLQENLSNRVFDNLQDRSQNRGSENLHDKSQNIGSDNLQENLSNRVFDNLQDKSQNRVFDNLQENLSNNLRNRSPVGIQGSLSEKSTKKIKDKIKDKSANKIKDKSANKIKDNPANRQVETPLHTLRINGLDFHFPFKPYPSQILSISKMIDAIRNCKSTVIESPTGTGKSLSMLMAVCGWLVHQQSEDVRRERDFLLKGDINLQAVKSDQKTENDSISQSIDLQKDSNKLLDLLLQRQAISASSFIAPDTFEPLRATNPLSKSGDRSPNQTNNQSHNQTNNQSNNQPVNQTNRTKFIICSRTHSQLEQLIAQLKKTCYTPKTNMLISKKFVCLNKEIKSDYNNQCREKIKKNECSYFTNKDKAIKKINSIRDEQILNESLKALTVQKKSLSNDKTKIFESTRIFTKNVLDLEDTLKLTKGCKACPYYTLRGITEQSDILFMPYNYVLDPNIRKSLDLPFKEYSIIIDEAHNIEDTLCEAGSSLIISNVLYNYIKELQILLIRFPEEKKTLSIVNFLIKRLMSLCQVVVTRHNSENQNVTQGQSQKSSNLKNSIHQKDLNQQNDSI</sequence>
<dbReference type="VEuPathDB" id="MicrosporidiaDB:M153_2251000400"/>
<feature type="compositionally biased region" description="Polar residues" evidence="4">
    <location>
        <begin position="20"/>
        <end position="37"/>
    </location>
</feature>
<dbReference type="InterPro" id="IPR014001">
    <property type="entry name" value="Helicase_ATP-bd"/>
</dbReference>